<dbReference type="Proteomes" id="UP000029628">
    <property type="component" value="Unassembled WGS sequence"/>
</dbReference>
<comment type="caution">
    <text evidence="2">The sequence shown here is derived from an EMBL/GenBank/DDBJ whole genome shotgun (WGS) entry which is preliminary data.</text>
</comment>
<dbReference type="AlphaFoldDB" id="A0A096ALY0"/>
<organism evidence="2 3">
    <name type="scientific">Veillonella montpellierensis DNF00314</name>
    <dbReference type="NCBI Taxonomy" id="1401067"/>
    <lineage>
        <taxon>Bacteria</taxon>
        <taxon>Bacillati</taxon>
        <taxon>Bacillota</taxon>
        <taxon>Negativicutes</taxon>
        <taxon>Veillonellales</taxon>
        <taxon>Veillonellaceae</taxon>
        <taxon>Veillonella</taxon>
    </lineage>
</organism>
<name>A0A096ALY0_9FIRM</name>
<evidence type="ECO:0000313" key="3">
    <source>
        <dbReference type="Proteomes" id="UP000029628"/>
    </source>
</evidence>
<feature type="region of interest" description="Disordered" evidence="1">
    <location>
        <begin position="66"/>
        <end position="85"/>
    </location>
</feature>
<proteinExistence type="predicted"/>
<dbReference type="EMBL" id="JRNT01000005">
    <property type="protein sequence ID" value="KGF48103.1"/>
    <property type="molecule type" value="Genomic_DNA"/>
</dbReference>
<keyword evidence="3" id="KW-1185">Reference proteome</keyword>
<dbReference type="RefSeq" id="WP_038150978.1">
    <property type="nucleotide sequence ID" value="NZ_JRNT01000005.1"/>
</dbReference>
<evidence type="ECO:0000313" key="2">
    <source>
        <dbReference type="EMBL" id="KGF48103.1"/>
    </source>
</evidence>
<gene>
    <name evidence="2" type="ORF">HMPREF0872_00425</name>
</gene>
<reference evidence="2 3" key="1">
    <citation type="submission" date="2014-07" db="EMBL/GenBank/DDBJ databases">
        <authorList>
            <person name="McCorrison J."/>
            <person name="Sanka R."/>
            <person name="Torralba M."/>
            <person name="Gillis M."/>
            <person name="Haft D.H."/>
            <person name="Methe B."/>
            <person name="Sutton G."/>
            <person name="Nelson K.E."/>
        </authorList>
    </citation>
    <scope>NUCLEOTIDE SEQUENCE [LARGE SCALE GENOMIC DNA]</scope>
    <source>
        <strain evidence="2 3">DNF00314</strain>
    </source>
</reference>
<protein>
    <submittedName>
        <fullName evidence="2">Uncharacterized protein</fullName>
    </submittedName>
</protein>
<evidence type="ECO:0000256" key="1">
    <source>
        <dbReference type="SAM" id="MobiDB-lite"/>
    </source>
</evidence>
<accession>A0A096ALY0</accession>
<sequence length="98" mass="11082">MAARTYAQYKRVLDEVTPQLEVLQKAIELDPDNAGEYKKAIAFCETNIAVTSAIIQAIKLVNKEDNKRKQKEAEEKKKAPEVKTEENIENEALSLFGE</sequence>